<sequence length="198" mass="20252">MKLPAVPGITPVSLDSVERTTAELHALMARLRGPDAARDLGLETAAVQCAEIAHEQRAGLLALVEHRDADPALLIAGIVPVDGPVGDAAGLGYFVADRTPGIREVSNARTGRGYPVVIVERIGLSGAQLQAVVLDPDRPRAAVFTLHSPGGRGWLEVAGLAGTLVAGVDLTPAAPAPGTRAGSARSRGGTSARSAGRW</sequence>
<protein>
    <submittedName>
        <fullName evidence="2">Uncharacterized protein</fullName>
    </submittedName>
</protein>
<dbReference type="Proteomes" id="UP000182740">
    <property type="component" value="Unassembled WGS sequence"/>
</dbReference>
<organism evidence="2 3">
    <name type="scientific">Amycolatopsis australiensis</name>
    <dbReference type="NCBI Taxonomy" id="546364"/>
    <lineage>
        <taxon>Bacteria</taxon>
        <taxon>Bacillati</taxon>
        <taxon>Actinomycetota</taxon>
        <taxon>Actinomycetes</taxon>
        <taxon>Pseudonocardiales</taxon>
        <taxon>Pseudonocardiaceae</taxon>
        <taxon>Amycolatopsis</taxon>
    </lineage>
</organism>
<evidence type="ECO:0000313" key="3">
    <source>
        <dbReference type="Proteomes" id="UP000182740"/>
    </source>
</evidence>
<evidence type="ECO:0000256" key="1">
    <source>
        <dbReference type="SAM" id="MobiDB-lite"/>
    </source>
</evidence>
<dbReference type="AlphaFoldDB" id="A0A1K1SKU8"/>
<reference evidence="3" key="1">
    <citation type="submission" date="2016-11" db="EMBL/GenBank/DDBJ databases">
        <authorList>
            <person name="Varghese N."/>
            <person name="Submissions S."/>
        </authorList>
    </citation>
    <scope>NUCLEOTIDE SEQUENCE [LARGE SCALE GENOMIC DNA]</scope>
    <source>
        <strain evidence="3">DSM 44671</strain>
    </source>
</reference>
<dbReference type="EMBL" id="FPJG01000006">
    <property type="protein sequence ID" value="SFW84477.1"/>
    <property type="molecule type" value="Genomic_DNA"/>
</dbReference>
<dbReference type="OrthoDB" id="3624603at2"/>
<dbReference type="STRING" id="546364.SAMN04489730_5879"/>
<gene>
    <name evidence="2" type="ORF">SAMN04489730_5879</name>
</gene>
<proteinExistence type="predicted"/>
<name>A0A1K1SKU8_9PSEU</name>
<feature type="region of interest" description="Disordered" evidence="1">
    <location>
        <begin position="175"/>
        <end position="198"/>
    </location>
</feature>
<keyword evidence="3" id="KW-1185">Reference proteome</keyword>
<evidence type="ECO:0000313" key="2">
    <source>
        <dbReference type="EMBL" id="SFW84477.1"/>
    </source>
</evidence>
<accession>A0A1K1SKU8</accession>